<evidence type="ECO:0000256" key="4">
    <source>
        <dbReference type="ARBA" id="ARBA00022989"/>
    </source>
</evidence>
<proteinExistence type="predicted"/>
<keyword evidence="3 6" id="KW-0812">Transmembrane</keyword>
<dbReference type="PANTHER" id="PTHR30489">
    <property type="entry name" value="LIPOPROTEIN-RELEASING SYSTEM TRANSMEMBRANE PROTEIN LOLE"/>
    <property type="match status" value="1"/>
</dbReference>
<evidence type="ECO:0000256" key="5">
    <source>
        <dbReference type="ARBA" id="ARBA00023136"/>
    </source>
</evidence>
<evidence type="ECO:0000256" key="3">
    <source>
        <dbReference type="ARBA" id="ARBA00022692"/>
    </source>
</evidence>
<dbReference type="PANTHER" id="PTHR30489:SF0">
    <property type="entry name" value="LIPOPROTEIN-RELEASING SYSTEM TRANSMEMBRANE PROTEIN LOLE"/>
    <property type="match status" value="1"/>
</dbReference>
<comment type="caution">
    <text evidence="9">The sequence shown here is derived from an EMBL/GenBank/DDBJ whole genome shotgun (WGS) entry which is preliminary data.</text>
</comment>
<keyword evidence="4 6" id="KW-1133">Transmembrane helix</keyword>
<feature type="domain" description="ABC3 transporter permease C-terminal" evidence="7">
    <location>
        <begin position="307"/>
        <end position="454"/>
    </location>
</feature>
<protein>
    <recommendedName>
        <fullName evidence="10">Lipoprotein-releasing system transmembrane protein LolE</fullName>
    </recommendedName>
</protein>
<sequence length="463" mass="48884">MNPAPLVFVAARSLLGRRGGRKAAKDGNGAVERRLSPSHGLMGAILGIGISLVPLLLVLVVSDGMIEGITRRYIETKTYHIQVAVPDGFGPDEAAPGIAAASSIPGVVSATLESNGSAVAVSASGSGAVMLRAVDPGFFRDSGTRSYLGTLEGSMVPKGNRDIVIGSALAKKLGLSLGDQLTIITPSQAAEERATALGGFAGYRPRLSFFRVTGIVSAGYRDLDAIWAFINPQAGQRLLVYSSCYSFMGLKVLDPYSNTLGEIRNALSESLEPLYPLWFDSYLARTWPEVERSLYASFGTTKTTLLFIMGIALLVAAINLGSSLSTFVVEHSTDIAVLRSFGATDRAIRTIFVGAGVLTGCLGTLIGLAVGLLVSLNVNSLIRALEWLLNLGSSGLAFLTGRQALSLKLLDPAYYLEVIPVAINIHQIAGIVLLCIFLSAIVSLLPARKAVRVSVQSLIRKSF</sequence>
<feature type="transmembrane region" description="Helical" evidence="6">
    <location>
        <begin position="305"/>
        <end position="328"/>
    </location>
</feature>
<dbReference type="InterPro" id="IPR003838">
    <property type="entry name" value="ABC3_permease_C"/>
</dbReference>
<feature type="domain" description="MacB-like periplasmic core" evidence="8">
    <location>
        <begin position="44"/>
        <end position="219"/>
    </location>
</feature>
<dbReference type="Pfam" id="PF12704">
    <property type="entry name" value="MacB_PCD"/>
    <property type="match status" value="1"/>
</dbReference>
<dbReference type="InterPro" id="IPR025857">
    <property type="entry name" value="MacB_PCD"/>
</dbReference>
<evidence type="ECO:0008006" key="10">
    <source>
        <dbReference type="Google" id="ProtNLM"/>
    </source>
</evidence>
<keyword evidence="2" id="KW-1003">Cell membrane</keyword>
<dbReference type="GO" id="GO:0044874">
    <property type="term" value="P:lipoprotein localization to outer membrane"/>
    <property type="evidence" value="ECO:0007669"/>
    <property type="project" value="TreeGrafter"/>
</dbReference>
<dbReference type="EMBL" id="VSSQ01000032">
    <property type="protein sequence ID" value="MPL66483.1"/>
    <property type="molecule type" value="Genomic_DNA"/>
</dbReference>
<evidence type="ECO:0000259" key="7">
    <source>
        <dbReference type="Pfam" id="PF02687"/>
    </source>
</evidence>
<reference evidence="9" key="1">
    <citation type="submission" date="2019-08" db="EMBL/GenBank/DDBJ databases">
        <authorList>
            <person name="Kucharzyk K."/>
            <person name="Murdoch R.W."/>
            <person name="Higgins S."/>
            <person name="Loffler F."/>
        </authorList>
    </citation>
    <scope>NUCLEOTIDE SEQUENCE</scope>
</reference>
<comment type="subcellular location">
    <subcellularLocation>
        <location evidence="1">Cell membrane</location>
        <topology evidence="1">Multi-pass membrane protein</topology>
    </subcellularLocation>
</comment>
<feature type="transmembrane region" description="Helical" evidence="6">
    <location>
        <begin position="40"/>
        <end position="62"/>
    </location>
</feature>
<feature type="transmembrane region" description="Helical" evidence="6">
    <location>
        <begin position="387"/>
        <end position="405"/>
    </location>
</feature>
<evidence type="ECO:0000256" key="1">
    <source>
        <dbReference type="ARBA" id="ARBA00004651"/>
    </source>
</evidence>
<keyword evidence="5 6" id="KW-0472">Membrane</keyword>
<evidence type="ECO:0000259" key="8">
    <source>
        <dbReference type="Pfam" id="PF12704"/>
    </source>
</evidence>
<feature type="transmembrane region" description="Helical" evidence="6">
    <location>
        <begin position="425"/>
        <end position="445"/>
    </location>
</feature>
<evidence type="ECO:0000256" key="2">
    <source>
        <dbReference type="ARBA" id="ARBA00022475"/>
    </source>
</evidence>
<name>A0A644THU1_9ZZZZ</name>
<dbReference type="GO" id="GO:0098797">
    <property type="term" value="C:plasma membrane protein complex"/>
    <property type="evidence" value="ECO:0007669"/>
    <property type="project" value="TreeGrafter"/>
</dbReference>
<dbReference type="InterPro" id="IPR051447">
    <property type="entry name" value="Lipoprotein-release_system"/>
</dbReference>
<evidence type="ECO:0000256" key="6">
    <source>
        <dbReference type="SAM" id="Phobius"/>
    </source>
</evidence>
<organism evidence="9">
    <name type="scientific">bioreactor metagenome</name>
    <dbReference type="NCBI Taxonomy" id="1076179"/>
    <lineage>
        <taxon>unclassified sequences</taxon>
        <taxon>metagenomes</taxon>
        <taxon>ecological metagenomes</taxon>
    </lineage>
</organism>
<evidence type="ECO:0000313" key="9">
    <source>
        <dbReference type="EMBL" id="MPL66483.1"/>
    </source>
</evidence>
<feature type="transmembrane region" description="Helical" evidence="6">
    <location>
        <begin position="348"/>
        <end position="375"/>
    </location>
</feature>
<gene>
    <name evidence="9" type="ORF">SDC9_12161</name>
</gene>
<dbReference type="Pfam" id="PF02687">
    <property type="entry name" value="FtsX"/>
    <property type="match status" value="1"/>
</dbReference>
<dbReference type="AlphaFoldDB" id="A0A644THU1"/>
<accession>A0A644THU1</accession>